<dbReference type="GO" id="GO:0070930">
    <property type="term" value="P:trans-translation-dependent protein tagging"/>
    <property type="evidence" value="ECO:0007669"/>
    <property type="project" value="TreeGrafter"/>
</dbReference>
<keyword evidence="2 3" id="KW-0694">RNA-binding</keyword>
<dbReference type="PROSITE" id="PS01317">
    <property type="entry name" value="SSRP"/>
    <property type="match status" value="1"/>
</dbReference>
<dbReference type="InterPro" id="IPR000037">
    <property type="entry name" value="SsrA-bd_prot"/>
</dbReference>
<dbReference type="RefSeq" id="WP_151865773.1">
    <property type="nucleotide sequence ID" value="NZ_WBZB01000023.1"/>
</dbReference>
<dbReference type="Pfam" id="PF01668">
    <property type="entry name" value="SmpB"/>
    <property type="match status" value="1"/>
</dbReference>
<sequence>MSREGTKSIATNKKARHDYFVEETYEAGIELKGTEVKSIRLGKINIKDGHARVENSEVFLYNIHISPYEKGNIFNVDPLRPRKLLLHKREIRKLIGYVQQKGYTLIPLSVYLKNGRIKVELGVAIGKKLYDKRHDIAKRDAQRRIAKEVGARMKGVE</sequence>
<accession>A0A833M863</accession>
<comment type="subcellular location">
    <subcellularLocation>
        <location evidence="3">Cytoplasm</location>
    </subcellularLocation>
    <text evidence="3">The tmRNA-SmpB complex associates with stalled 70S ribosomes.</text>
</comment>
<protein>
    <recommendedName>
        <fullName evidence="3">SsrA-binding protein</fullName>
    </recommendedName>
    <alternativeName>
        <fullName evidence="3">Small protein B</fullName>
    </alternativeName>
</protein>
<evidence type="ECO:0000256" key="3">
    <source>
        <dbReference type="HAMAP-Rule" id="MF_00023"/>
    </source>
</evidence>
<dbReference type="NCBIfam" id="TIGR00086">
    <property type="entry name" value="smpB"/>
    <property type="match status" value="1"/>
</dbReference>
<dbReference type="CDD" id="cd09294">
    <property type="entry name" value="SmpB"/>
    <property type="match status" value="1"/>
</dbReference>
<name>A0A833M863_9FIRM</name>
<keyword evidence="5" id="KW-1185">Reference proteome</keyword>
<dbReference type="PANTHER" id="PTHR30308:SF2">
    <property type="entry name" value="SSRA-BINDING PROTEIN"/>
    <property type="match status" value="1"/>
</dbReference>
<comment type="function">
    <text evidence="3">Required for rescue of stalled ribosomes mediated by trans-translation. Binds to transfer-messenger RNA (tmRNA), required for stable association of tmRNA with ribosomes. tmRNA and SmpB together mimic tRNA shape, replacing the anticodon stem-loop with SmpB. tmRNA is encoded by the ssrA gene; the 2 termini fold to resemble tRNA(Ala) and it encodes a 'tag peptide', a short internal open reading frame. During trans-translation Ala-aminoacylated tmRNA acts like a tRNA, entering the A-site of stalled ribosomes, displacing the stalled mRNA. The ribosome then switches to translate the ORF on the tmRNA; the nascent peptide is terminated with the 'tag peptide' encoded by the tmRNA and targeted for degradation. The ribosome is freed to recommence translation, which seems to be the essential function of trans-translation.</text>
</comment>
<dbReference type="Proteomes" id="UP000465601">
    <property type="component" value="Unassembled WGS sequence"/>
</dbReference>
<dbReference type="NCBIfam" id="NF003843">
    <property type="entry name" value="PRK05422.1"/>
    <property type="match status" value="1"/>
</dbReference>
<evidence type="ECO:0000256" key="2">
    <source>
        <dbReference type="ARBA" id="ARBA00022884"/>
    </source>
</evidence>
<dbReference type="SUPFAM" id="SSF74982">
    <property type="entry name" value="Small protein B (SmpB)"/>
    <property type="match status" value="1"/>
</dbReference>
<dbReference type="InterPro" id="IPR020081">
    <property type="entry name" value="SsrA-bd_prot_CS"/>
</dbReference>
<dbReference type="OrthoDB" id="9805462at2"/>
<evidence type="ECO:0000256" key="1">
    <source>
        <dbReference type="ARBA" id="ARBA00022490"/>
    </source>
</evidence>
<gene>
    <name evidence="3 4" type="primary">smpB</name>
    <name evidence="4" type="ORF">F8153_07665</name>
</gene>
<dbReference type="Gene3D" id="2.40.280.10">
    <property type="match status" value="1"/>
</dbReference>
<reference evidence="4 5" key="1">
    <citation type="submission" date="2019-10" db="EMBL/GenBank/DDBJ databases">
        <title>Alkaliphilus serpentinus sp. nov. and Alkaliphilus pronyensis sp. nov., two novel anaerobic alkaliphilic species isolated from the serpentinized-hosted hydrothermal field of the Prony Bay (New Caledonia).</title>
        <authorList>
            <person name="Postec A."/>
        </authorList>
    </citation>
    <scope>NUCLEOTIDE SEQUENCE [LARGE SCALE GENOMIC DNA]</scope>
    <source>
        <strain evidence="4 5">LacT</strain>
    </source>
</reference>
<comment type="caution">
    <text evidence="4">The sequence shown here is derived from an EMBL/GenBank/DDBJ whole genome shotgun (WGS) entry which is preliminary data.</text>
</comment>
<dbReference type="InterPro" id="IPR023620">
    <property type="entry name" value="SmpB"/>
</dbReference>
<dbReference type="HAMAP" id="MF_00023">
    <property type="entry name" value="SmpB"/>
    <property type="match status" value="1"/>
</dbReference>
<evidence type="ECO:0000313" key="4">
    <source>
        <dbReference type="EMBL" id="KAB3530178.1"/>
    </source>
</evidence>
<dbReference type="AlphaFoldDB" id="A0A833M863"/>
<dbReference type="GO" id="GO:0070929">
    <property type="term" value="P:trans-translation"/>
    <property type="evidence" value="ECO:0007669"/>
    <property type="project" value="UniProtKB-UniRule"/>
</dbReference>
<dbReference type="PANTHER" id="PTHR30308">
    <property type="entry name" value="TMRNA-BINDING COMPONENT OF TRANS-TRANSLATION TAGGING COMPLEX"/>
    <property type="match status" value="1"/>
</dbReference>
<comment type="similarity">
    <text evidence="3">Belongs to the SmpB family.</text>
</comment>
<proteinExistence type="inferred from homology"/>
<dbReference type="GO" id="GO:0003723">
    <property type="term" value="F:RNA binding"/>
    <property type="evidence" value="ECO:0007669"/>
    <property type="project" value="UniProtKB-UniRule"/>
</dbReference>
<dbReference type="EMBL" id="WBZB01000023">
    <property type="protein sequence ID" value="KAB3530178.1"/>
    <property type="molecule type" value="Genomic_DNA"/>
</dbReference>
<organism evidence="4 5">
    <name type="scientific">Alkaliphilus serpentinus</name>
    <dbReference type="NCBI Taxonomy" id="1482731"/>
    <lineage>
        <taxon>Bacteria</taxon>
        <taxon>Bacillati</taxon>
        <taxon>Bacillota</taxon>
        <taxon>Clostridia</taxon>
        <taxon>Peptostreptococcales</taxon>
        <taxon>Natronincolaceae</taxon>
        <taxon>Alkaliphilus</taxon>
    </lineage>
</organism>
<evidence type="ECO:0000313" key="5">
    <source>
        <dbReference type="Proteomes" id="UP000465601"/>
    </source>
</evidence>
<dbReference type="GO" id="GO:0005829">
    <property type="term" value="C:cytosol"/>
    <property type="evidence" value="ECO:0007669"/>
    <property type="project" value="TreeGrafter"/>
</dbReference>
<keyword evidence="1 3" id="KW-0963">Cytoplasm</keyword>